<protein>
    <recommendedName>
        <fullName evidence="4">Apple domain-containing protein</fullName>
    </recommendedName>
</protein>
<evidence type="ECO:0000256" key="1">
    <source>
        <dbReference type="SAM" id="SignalP"/>
    </source>
</evidence>
<reference evidence="2" key="1">
    <citation type="submission" date="2019-04" db="EMBL/GenBank/DDBJ databases">
        <title>Sequencing of skin fungus with MAO and IRED activity.</title>
        <authorList>
            <person name="Marsaioli A.J."/>
            <person name="Bonatto J.M.C."/>
            <person name="Reis Junior O."/>
        </authorList>
    </citation>
    <scope>NUCLEOTIDE SEQUENCE</scope>
    <source>
        <strain evidence="2">28M1</strain>
    </source>
</reference>
<dbReference type="PANTHER" id="PTHR36578">
    <property type="entry name" value="CHROMOSOME 15, WHOLE GENOME SHOTGUN SEQUENCE"/>
    <property type="match status" value="1"/>
</dbReference>
<sequence length="206" mass="21616">MYFISALAVAAALAGSAIAAPGDCRPLRGSSAPGPLPNTPEDFASFAYFDDVANSSTAPANYEAFMVAGHAAVHGDAHYVTYRRLSSYDVGACAKACDGLKECASFNIYFQRYPTVAPGPACPNPEAKVVVRCALFRSPMSAGQATNYGQLRGPADADDERFEVLMRGSNAYNRLVSPVGRVTATSTVTSVTTATVTNTVFPIVRA</sequence>
<keyword evidence="3" id="KW-1185">Reference proteome</keyword>
<dbReference type="AlphaFoldDB" id="A0A9P4WVZ0"/>
<organism evidence="2 3">
    <name type="scientific">Didymella heteroderae</name>
    <dbReference type="NCBI Taxonomy" id="1769908"/>
    <lineage>
        <taxon>Eukaryota</taxon>
        <taxon>Fungi</taxon>
        <taxon>Dikarya</taxon>
        <taxon>Ascomycota</taxon>
        <taxon>Pezizomycotina</taxon>
        <taxon>Dothideomycetes</taxon>
        <taxon>Pleosporomycetidae</taxon>
        <taxon>Pleosporales</taxon>
        <taxon>Pleosporineae</taxon>
        <taxon>Didymellaceae</taxon>
        <taxon>Didymella</taxon>
    </lineage>
</organism>
<dbReference type="PANTHER" id="PTHR36578:SF1">
    <property type="entry name" value="APPLE DOMAIN-CONTAINING PROTEIN"/>
    <property type="match status" value="1"/>
</dbReference>
<accession>A0A9P4WVZ0</accession>
<dbReference type="Proteomes" id="UP000758155">
    <property type="component" value="Unassembled WGS sequence"/>
</dbReference>
<feature type="chain" id="PRO_5040257260" description="Apple domain-containing protein" evidence="1">
    <location>
        <begin position="20"/>
        <end position="206"/>
    </location>
</feature>
<dbReference type="EMBL" id="SWKV01000014">
    <property type="protein sequence ID" value="KAF3042948.1"/>
    <property type="molecule type" value="Genomic_DNA"/>
</dbReference>
<keyword evidence="1" id="KW-0732">Signal</keyword>
<gene>
    <name evidence="2" type="ORF">E8E12_008130</name>
</gene>
<evidence type="ECO:0000313" key="2">
    <source>
        <dbReference type="EMBL" id="KAF3042948.1"/>
    </source>
</evidence>
<feature type="signal peptide" evidence="1">
    <location>
        <begin position="1"/>
        <end position="19"/>
    </location>
</feature>
<proteinExistence type="predicted"/>
<evidence type="ECO:0000313" key="3">
    <source>
        <dbReference type="Proteomes" id="UP000758155"/>
    </source>
</evidence>
<comment type="caution">
    <text evidence="2">The sequence shown here is derived from an EMBL/GenBank/DDBJ whole genome shotgun (WGS) entry which is preliminary data.</text>
</comment>
<dbReference type="OrthoDB" id="271448at2759"/>
<name>A0A9P4WVZ0_9PLEO</name>
<evidence type="ECO:0008006" key="4">
    <source>
        <dbReference type="Google" id="ProtNLM"/>
    </source>
</evidence>